<keyword evidence="2 3" id="KW-0802">TPR repeat</keyword>
<dbReference type="Pfam" id="PF13432">
    <property type="entry name" value="TPR_16"/>
    <property type="match status" value="1"/>
</dbReference>
<evidence type="ECO:0000256" key="4">
    <source>
        <dbReference type="SAM" id="SignalP"/>
    </source>
</evidence>
<dbReference type="Pfam" id="PF13174">
    <property type="entry name" value="TPR_6"/>
    <property type="match status" value="2"/>
</dbReference>
<keyword evidence="7" id="KW-1185">Reference proteome</keyword>
<feature type="domain" description="Ancillary SecYEG translocon subunit/Cell division coordinator CpoB TPR" evidence="5">
    <location>
        <begin position="718"/>
        <end position="827"/>
    </location>
</feature>
<keyword evidence="1" id="KW-0677">Repeat</keyword>
<feature type="repeat" description="TPR" evidence="3">
    <location>
        <begin position="282"/>
        <end position="315"/>
    </location>
</feature>
<feature type="repeat" description="TPR" evidence="3">
    <location>
        <begin position="762"/>
        <end position="795"/>
    </location>
</feature>
<dbReference type="SMART" id="SM00028">
    <property type="entry name" value="TPR"/>
    <property type="match status" value="13"/>
</dbReference>
<feature type="repeat" description="TPR" evidence="3">
    <location>
        <begin position="542"/>
        <end position="575"/>
    </location>
</feature>
<evidence type="ECO:0000256" key="3">
    <source>
        <dbReference type="PROSITE-ProRule" id="PRU00339"/>
    </source>
</evidence>
<reference evidence="6 7" key="1">
    <citation type="submission" date="2016-01" db="EMBL/GenBank/DDBJ databases">
        <title>Whole genome sequencing of Myroides marinus L41.</title>
        <authorList>
            <person name="Hong K.W."/>
        </authorList>
    </citation>
    <scope>NUCLEOTIDE SEQUENCE [LARGE SCALE GENOMIC DNA]</scope>
    <source>
        <strain evidence="6 7">L41</strain>
    </source>
</reference>
<dbReference type="Proteomes" id="UP000076630">
    <property type="component" value="Unassembled WGS sequence"/>
</dbReference>
<accession>A0A165QXV2</accession>
<dbReference type="AlphaFoldDB" id="A0A165QXV2"/>
<gene>
    <name evidence="6" type="ORF">AV926_14680</name>
</gene>
<protein>
    <recommendedName>
        <fullName evidence="5">Ancillary SecYEG translocon subunit/Cell division coordinator CpoB TPR domain-containing protein</fullName>
    </recommendedName>
</protein>
<feature type="repeat" description="TPR" evidence="3">
    <location>
        <begin position="504"/>
        <end position="537"/>
    </location>
</feature>
<dbReference type="PROSITE" id="PS50005">
    <property type="entry name" value="TPR"/>
    <property type="match status" value="7"/>
</dbReference>
<evidence type="ECO:0000313" key="7">
    <source>
        <dbReference type="Proteomes" id="UP000076630"/>
    </source>
</evidence>
<dbReference type="InterPro" id="IPR019734">
    <property type="entry name" value="TPR_rpt"/>
</dbReference>
<dbReference type="PANTHER" id="PTHR44186:SF1">
    <property type="entry name" value="BARDET-BIEDL SYNDROME 4 PROTEIN"/>
    <property type="match status" value="1"/>
</dbReference>
<organism evidence="6 7">
    <name type="scientific">Myroides marinus</name>
    <dbReference type="NCBI Taxonomy" id="703342"/>
    <lineage>
        <taxon>Bacteria</taxon>
        <taxon>Pseudomonadati</taxon>
        <taxon>Bacteroidota</taxon>
        <taxon>Flavobacteriia</taxon>
        <taxon>Flavobacteriales</taxon>
        <taxon>Flavobacteriaceae</taxon>
        <taxon>Myroides</taxon>
    </lineage>
</organism>
<proteinExistence type="predicted"/>
<evidence type="ECO:0000256" key="2">
    <source>
        <dbReference type="ARBA" id="ARBA00022803"/>
    </source>
</evidence>
<sequence>MHKNNRLTLLTLALGSITASAQQSASYVDRLADYNHAVALYNEEQYLAAQLLFSKVKQAHVGENTEVEADCAYYIAHCAIRLNQDGAEDKIDEFVKKYPTSSKQNQAYVEVTDYYFSKGDFSKALKYAVKVKENAISSEKRLDRFYFEKGYSYFYTKNKKEAERYLKKVNTSGEWGEQATYYLGYIAYDSDKFDEAKKLFDKVETKSTYQEKMGYYQADMSFKTGNFQKAIDQGTAQMSKATAQEKSELSKIVGESYFNLKQYDKALPYLLAYQGKNGKWSNTDFYQLGYAYYKSKDYNKAIEQFNKIISGDNGIAQNAYYHLGESYLQTHKKTQALNAFKNASEMRFDAGIQEDAFLNYAKLSYDIGNAYESTPSVLNAYLSKYPNSAYRTEIEGLLIDSYVSSRNYKEALALLEKNRSVGNKEVYQQVTFLRGQELFNEGDFKGALGLFDKSLAEQQNLKYTAKAQYWKGETLFYLNNFKESIAQFNAFEQNSASKGLSEKENLNYNLAYSYFKLKEYAKAGEYFKKYTDANPKDESRRLDAYLRLGDCNFVTGKYWPAMEAYNKVIEANKADMEYARFQKAISYGFVDRNPRKVEDLTAFVKDFPKSNLADDAQYELGVTYDVMNQNAKALAAFDKLLSEYPTSSYKARAILRQGLIQYNANKPNEALAKFKQVVKESPESPEAVEAVQNARLIYVDNGRVDEYATWVKGLSFIQVTDAELDKDTYESAEKQYIQNNAKSAIEGYEKYLKSFPTGQKALQAHFYLGQMYFAENNLEKATAHYEAVTAKDKNEFSEIALARLAEIYLKNKNTAKAIATLKRLDTEAAQEQNVVFAKSNLMKLSYEQNSYADALRYAEAVLKMSKTDNKVKADAQIVIARTAMATNEEAKAKKAYQEVLKVAKGELAAEALYYDAYFKNKDGKYEASNETVQKLAKEYSGYKYYGAKGLVLMAKNFYQLKDSYQATYILESVTTNFTEFSDVVSEAKQELQMIKGQEAKRNSSIAQ</sequence>
<feature type="repeat" description="TPR" evidence="3">
    <location>
        <begin position="614"/>
        <end position="647"/>
    </location>
</feature>
<evidence type="ECO:0000313" key="6">
    <source>
        <dbReference type="EMBL" id="KZE77172.1"/>
    </source>
</evidence>
<feature type="repeat" description="TPR" evidence="3">
    <location>
        <begin position="651"/>
        <end position="684"/>
    </location>
</feature>
<evidence type="ECO:0000259" key="5">
    <source>
        <dbReference type="Pfam" id="PF09976"/>
    </source>
</evidence>
<keyword evidence="4" id="KW-0732">Signal</keyword>
<name>A0A165QXV2_9FLAO</name>
<dbReference type="InterPro" id="IPR018704">
    <property type="entry name" value="SecYEG/CpoB_TPR"/>
</dbReference>
<feature type="chain" id="PRO_5007865557" description="Ancillary SecYEG translocon subunit/Cell division coordinator CpoB TPR domain-containing protein" evidence="4">
    <location>
        <begin position="22"/>
        <end position="1007"/>
    </location>
</feature>
<dbReference type="OrthoDB" id="9814448at2"/>
<dbReference type="Pfam" id="PF13181">
    <property type="entry name" value="TPR_8"/>
    <property type="match status" value="3"/>
</dbReference>
<comment type="caution">
    <text evidence="6">The sequence shown here is derived from an EMBL/GenBank/DDBJ whole genome shotgun (WGS) entry which is preliminary data.</text>
</comment>
<dbReference type="Pfam" id="PF09976">
    <property type="entry name" value="TPR_21"/>
    <property type="match status" value="1"/>
</dbReference>
<dbReference type="Gene3D" id="1.25.40.10">
    <property type="entry name" value="Tetratricopeptide repeat domain"/>
    <property type="match status" value="7"/>
</dbReference>
<dbReference type="EMBL" id="LQNU01000073">
    <property type="protein sequence ID" value="KZE77172.1"/>
    <property type="molecule type" value="Genomic_DNA"/>
</dbReference>
<feature type="repeat" description="TPR" evidence="3">
    <location>
        <begin position="317"/>
        <end position="350"/>
    </location>
</feature>
<evidence type="ECO:0000256" key="1">
    <source>
        <dbReference type="ARBA" id="ARBA00022737"/>
    </source>
</evidence>
<dbReference type="RefSeq" id="WP_038987131.1">
    <property type="nucleotide sequence ID" value="NZ_JWJO01000042.1"/>
</dbReference>
<dbReference type="SUPFAM" id="SSF48452">
    <property type="entry name" value="TPR-like"/>
    <property type="match status" value="6"/>
</dbReference>
<feature type="signal peptide" evidence="4">
    <location>
        <begin position="1"/>
        <end position="21"/>
    </location>
</feature>
<dbReference type="PANTHER" id="PTHR44186">
    <property type="match status" value="1"/>
</dbReference>
<dbReference type="InterPro" id="IPR011990">
    <property type="entry name" value="TPR-like_helical_dom_sf"/>
</dbReference>